<dbReference type="EMBL" id="AP022614">
    <property type="protein sequence ID" value="BBZ48204.1"/>
    <property type="molecule type" value="Genomic_DNA"/>
</dbReference>
<sequence length="239" mass="24944">MGRSRVEVTGLRPCRIGRAATPVLALLILACSHPRPPAATPATTKSPTSNTAAVNPANIRRVMREMPPGYEVTAGSSGESSPRLIWTLKVDATAQPAQCMEFADPGSGRAQSAQSVSGSGSGGILDVVVVALPERVDVDDDLVAACRQWSMSAGHATANVRLTDAPHVEGAKTLGMVVDVRSTVESGSEIDTRAYTYTAYLGDYYVFSTLTTDPGSALPALSPQFAADLLVKTVSTLRG</sequence>
<dbReference type="InterPro" id="IPR041313">
    <property type="entry name" value="DUF5642"/>
</dbReference>
<gene>
    <name evidence="2" type="ORF">MPRM_54850</name>
</gene>
<evidence type="ECO:0000259" key="1">
    <source>
        <dbReference type="Pfam" id="PF18702"/>
    </source>
</evidence>
<keyword evidence="3" id="KW-1185">Reference proteome</keyword>
<accession>A0A7I7Z4P5</accession>
<evidence type="ECO:0000313" key="2">
    <source>
        <dbReference type="EMBL" id="BBZ48204.1"/>
    </source>
</evidence>
<dbReference type="Proteomes" id="UP000467105">
    <property type="component" value="Chromosome"/>
</dbReference>
<organism evidence="2 3">
    <name type="scientific">Mycobacterium parmense</name>
    <dbReference type="NCBI Taxonomy" id="185642"/>
    <lineage>
        <taxon>Bacteria</taxon>
        <taxon>Bacillati</taxon>
        <taxon>Actinomycetota</taxon>
        <taxon>Actinomycetes</taxon>
        <taxon>Mycobacteriales</taxon>
        <taxon>Mycobacteriaceae</taxon>
        <taxon>Mycobacterium</taxon>
        <taxon>Mycobacterium simiae complex</taxon>
    </lineage>
</organism>
<name>A0A7I7Z4P5_9MYCO</name>
<proteinExistence type="predicted"/>
<dbReference type="PROSITE" id="PS51257">
    <property type="entry name" value="PROKAR_LIPOPROTEIN"/>
    <property type="match status" value="1"/>
</dbReference>
<dbReference type="AlphaFoldDB" id="A0A7I7Z4P5"/>
<protein>
    <recommendedName>
        <fullName evidence="1">DUF5642 domain-containing protein</fullName>
    </recommendedName>
</protein>
<dbReference type="Pfam" id="PF18702">
    <property type="entry name" value="DUF5642"/>
    <property type="match status" value="1"/>
</dbReference>
<feature type="domain" description="DUF5642" evidence="1">
    <location>
        <begin position="55"/>
        <end position="238"/>
    </location>
</feature>
<reference evidence="2 3" key="1">
    <citation type="journal article" date="2019" name="Emerg. Microbes Infect.">
        <title>Comprehensive subspecies identification of 175 nontuberculous mycobacteria species based on 7547 genomic profiles.</title>
        <authorList>
            <person name="Matsumoto Y."/>
            <person name="Kinjo T."/>
            <person name="Motooka D."/>
            <person name="Nabeya D."/>
            <person name="Jung N."/>
            <person name="Uechi K."/>
            <person name="Horii T."/>
            <person name="Iida T."/>
            <person name="Fujita J."/>
            <person name="Nakamura S."/>
        </authorList>
    </citation>
    <scope>NUCLEOTIDE SEQUENCE [LARGE SCALE GENOMIC DNA]</scope>
    <source>
        <strain evidence="2 3">JCM 14742</strain>
    </source>
</reference>
<evidence type="ECO:0000313" key="3">
    <source>
        <dbReference type="Proteomes" id="UP000467105"/>
    </source>
</evidence>